<reference evidence="2 3" key="1">
    <citation type="submission" date="2015-02" db="EMBL/GenBank/DDBJ databases">
        <title>Improved understanding of the partial-nitritation anammox process through 23 genomes representing the majority of the microbial community.</title>
        <authorList>
            <person name="Speth D.R."/>
            <person name="In T Zandt M."/>
            <person name="Guerrero Cruz S."/>
            <person name="Jetten M.S."/>
            <person name="Dutilh B.E."/>
        </authorList>
    </citation>
    <scope>NUCLEOTIDE SEQUENCE [LARGE SCALE GENOMIC DNA]</scope>
    <source>
        <strain evidence="2">OLB21</strain>
    </source>
</reference>
<dbReference type="AlphaFoldDB" id="A0A136KG24"/>
<gene>
    <name evidence="2" type="ORF">UZ20_WS6002000791</name>
</gene>
<keyword evidence="1" id="KW-0812">Transmembrane</keyword>
<protein>
    <submittedName>
        <fullName evidence="2">Uncharacterized protein</fullName>
    </submittedName>
</protein>
<proteinExistence type="predicted"/>
<dbReference type="EMBL" id="JYPD01000025">
    <property type="protein sequence ID" value="KXK08263.1"/>
    <property type="molecule type" value="Genomic_DNA"/>
</dbReference>
<dbReference type="STRING" id="1617427.UZ20_WS6002000791"/>
<keyword evidence="1" id="KW-1133">Transmembrane helix</keyword>
<accession>A0A136KG24</accession>
<evidence type="ECO:0000256" key="1">
    <source>
        <dbReference type="SAM" id="Phobius"/>
    </source>
</evidence>
<evidence type="ECO:0000313" key="2">
    <source>
        <dbReference type="EMBL" id="KXK08263.1"/>
    </source>
</evidence>
<keyword evidence="1" id="KW-0472">Membrane</keyword>
<evidence type="ECO:0000313" key="3">
    <source>
        <dbReference type="Proteomes" id="UP000070449"/>
    </source>
</evidence>
<feature type="transmembrane region" description="Helical" evidence="1">
    <location>
        <begin position="23"/>
        <end position="48"/>
    </location>
</feature>
<comment type="caution">
    <text evidence="2">The sequence shown here is derived from an EMBL/GenBank/DDBJ whole genome shotgun (WGS) entry which is preliminary data.</text>
</comment>
<organism evidence="2 3">
    <name type="scientific">candidate division WS6 bacterium OLB21</name>
    <dbReference type="NCBI Taxonomy" id="1617427"/>
    <lineage>
        <taxon>Bacteria</taxon>
        <taxon>Candidatus Dojkabacteria</taxon>
    </lineage>
</organism>
<dbReference type="Proteomes" id="UP000070449">
    <property type="component" value="Unassembled WGS sequence"/>
</dbReference>
<sequence length="202" mass="21346">MVAPAETASPQPTKSAGGLLKSLVVFFFGAFMGLVAGGLVGFVAASAVSAPVIDKLEKELVLAKSLVLTDEVVASVTPTPTPAVATGCADTEVFYTPGGLFDAALKAELESKISDPLDAYQRENGLCPLVVNFQTNPYETDYDYLVDVFYRGGVYEGRVVDGVSGSIEYWIPECLDTICTFSSAFEAAFPETVNAYRTANGL</sequence>
<name>A0A136KG24_9BACT</name>